<accession>A0A5S9QRF1</accession>
<dbReference type="EMBL" id="CACSIO010000045">
    <property type="protein sequence ID" value="CAA0121967.1"/>
    <property type="molecule type" value="Genomic_DNA"/>
</dbReference>
<dbReference type="Pfam" id="PF02472">
    <property type="entry name" value="ExbD"/>
    <property type="match status" value="1"/>
</dbReference>
<name>A0A5S9QRF1_9GAMM</name>
<gene>
    <name evidence="8" type="ORF">OPDIPICF_02530</name>
</gene>
<dbReference type="GO" id="GO:0005886">
    <property type="term" value="C:plasma membrane"/>
    <property type="evidence" value="ECO:0007669"/>
    <property type="project" value="UniProtKB-SubCell"/>
</dbReference>
<dbReference type="AlphaFoldDB" id="A0A5S9QRF1"/>
<dbReference type="GO" id="GO:0015031">
    <property type="term" value="P:protein transport"/>
    <property type="evidence" value="ECO:0007669"/>
    <property type="project" value="UniProtKB-KW"/>
</dbReference>
<proteinExistence type="inferred from homology"/>
<sequence length="175" mass="19401">MKQSARAKRMARHHGRMNKQSKLNLTSLMDIFTILVFFLMVNSSEVQVLEDTKDITMPKSIADQKPKETLLIQVSDSSLVVAGRKIADTSAVTGSKDGVIPSLDEELKYQASRRPEMTEEEKQFGRKITIQGDKNIPYDILKKIMATCAQAEFRDISLAVSKKAQKSSVPAAGEG</sequence>
<keyword evidence="5" id="KW-1133">Transmembrane helix</keyword>
<keyword evidence="6" id="KW-0472">Membrane</keyword>
<evidence type="ECO:0000256" key="5">
    <source>
        <dbReference type="ARBA" id="ARBA00022989"/>
    </source>
</evidence>
<keyword evidence="9" id="KW-1185">Reference proteome</keyword>
<comment type="similarity">
    <text evidence="2 7">Belongs to the ExbD/TolR family.</text>
</comment>
<reference evidence="8 9" key="1">
    <citation type="submission" date="2019-11" db="EMBL/GenBank/DDBJ databases">
        <authorList>
            <person name="Holert J."/>
        </authorList>
    </citation>
    <scope>NUCLEOTIDE SEQUENCE [LARGE SCALE GENOMIC DNA]</scope>
    <source>
        <strain evidence="8">SB11_3</strain>
    </source>
</reference>
<evidence type="ECO:0000256" key="3">
    <source>
        <dbReference type="ARBA" id="ARBA00022475"/>
    </source>
</evidence>
<evidence type="ECO:0000256" key="6">
    <source>
        <dbReference type="ARBA" id="ARBA00023136"/>
    </source>
</evidence>
<dbReference type="PANTHER" id="PTHR30558">
    <property type="entry name" value="EXBD MEMBRANE COMPONENT OF PMF-DRIVEN MACROMOLECULE IMPORT SYSTEM"/>
    <property type="match status" value="1"/>
</dbReference>
<evidence type="ECO:0000256" key="1">
    <source>
        <dbReference type="ARBA" id="ARBA00004162"/>
    </source>
</evidence>
<organism evidence="8 9">
    <name type="scientific">BD1-7 clade bacterium</name>
    <dbReference type="NCBI Taxonomy" id="2029982"/>
    <lineage>
        <taxon>Bacteria</taxon>
        <taxon>Pseudomonadati</taxon>
        <taxon>Pseudomonadota</taxon>
        <taxon>Gammaproteobacteria</taxon>
        <taxon>Cellvibrionales</taxon>
        <taxon>Spongiibacteraceae</taxon>
        <taxon>BD1-7 clade</taxon>
    </lineage>
</organism>
<evidence type="ECO:0000313" key="8">
    <source>
        <dbReference type="EMBL" id="CAA0121967.1"/>
    </source>
</evidence>
<protein>
    <recommendedName>
        <fullName evidence="10">Biopolymer transport protein ExbD</fullName>
    </recommendedName>
</protein>
<keyword evidence="7" id="KW-0813">Transport</keyword>
<evidence type="ECO:0008006" key="10">
    <source>
        <dbReference type="Google" id="ProtNLM"/>
    </source>
</evidence>
<keyword evidence="4 7" id="KW-0812">Transmembrane</keyword>
<keyword evidence="7" id="KW-0653">Protein transport</keyword>
<dbReference type="OrthoDB" id="5294637at2"/>
<evidence type="ECO:0000256" key="7">
    <source>
        <dbReference type="RuleBase" id="RU003879"/>
    </source>
</evidence>
<evidence type="ECO:0000256" key="2">
    <source>
        <dbReference type="ARBA" id="ARBA00005811"/>
    </source>
</evidence>
<dbReference type="InterPro" id="IPR003400">
    <property type="entry name" value="ExbD"/>
</dbReference>
<dbReference type="Proteomes" id="UP000441399">
    <property type="component" value="Unassembled WGS sequence"/>
</dbReference>
<dbReference type="PANTHER" id="PTHR30558:SF7">
    <property type="entry name" value="TOL-PAL SYSTEM PROTEIN TOLR"/>
    <property type="match status" value="1"/>
</dbReference>
<comment type="subcellular location">
    <subcellularLocation>
        <location evidence="1">Cell membrane</location>
        <topology evidence="1">Single-pass membrane protein</topology>
    </subcellularLocation>
    <subcellularLocation>
        <location evidence="7">Cell membrane</location>
        <topology evidence="7">Single-pass type II membrane protein</topology>
    </subcellularLocation>
</comment>
<evidence type="ECO:0000313" key="9">
    <source>
        <dbReference type="Proteomes" id="UP000441399"/>
    </source>
</evidence>
<dbReference type="GO" id="GO:0022857">
    <property type="term" value="F:transmembrane transporter activity"/>
    <property type="evidence" value="ECO:0007669"/>
    <property type="project" value="InterPro"/>
</dbReference>
<evidence type="ECO:0000256" key="4">
    <source>
        <dbReference type="ARBA" id="ARBA00022692"/>
    </source>
</evidence>
<keyword evidence="3" id="KW-1003">Cell membrane</keyword>